<protein>
    <submittedName>
        <fullName evidence="2">2099_t:CDS:1</fullName>
    </submittedName>
</protein>
<dbReference type="Proteomes" id="UP000789572">
    <property type="component" value="Unassembled WGS sequence"/>
</dbReference>
<keyword evidence="1" id="KW-1133">Transmembrane helix</keyword>
<reference evidence="2" key="1">
    <citation type="submission" date="2021-06" db="EMBL/GenBank/DDBJ databases">
        <authorList>
            <person name="Kallberg Y."/>
            <person name="Tangrot J."/>
            <person name="Rosling A."/>
        </authorList>
    </citation>
    <scope>NUCLEOTIDE SEQUENCE</scope>
    <source>
        <strain evidence="2">IA702</strain>
    </source>
</reference>
<dbReference type="EMBL" id="CAJVPJ010004518">
    <property type="protein sequence ID" value="CAG8652789.1"/>
    <property type="molecule type" value="Genomic_DNA"/>
</dbReference>
<feature type="transmembrane region" description="Helical" evidence="1">
    <location>
        <begin position="87"/>
        <end position="110"/>
    </location>
</feature>
<feature type="non-terminal residue" evidence="2">
    <location>
        <position position="171"/>
    </location>
</feature>
<accession>A0A9N9H6P6</accession>
<dbReference type="OrthoDB" id="10281306at2759"/>
<proteinExistence type="predicted"/>
<sequence length="171" mass="20329">QTYFLEKNMRTVRIDPLTNGQYVSEYLSQFRGYFTESEFKTCIDALNKPFKAYKRKIVSMWSIILLSFITCYVILGIFTKAAEGLDFFLWFCLVFTGWMLVPIPLIFFNLKWIRQREHERAQIIDSFDVSDRPKGISWIYTKEIYSFAARRQSNLVIELPEGSSIRYDFKC</sequence>
<evidence type="ECO:0000313" key="3">
    <source>
        <dbReference type="Proteomes" id="UP000789572"/>
    </source>
</evidence>
<gene>
    <name evidence="2" type="ORF">POCULU_LOCUS10040</name>
</gene>
<feature type="transmembrane region" description="Helical" evidence="1">
    <location>
        <begin position="57"/>
        <end position="75"/>
    </location>
</feature>
<name>A0A9N9H6P6_9GLOM</name>
<comment type="caution">
    <text evidence="2">The sequence shown here is derived from an EMBL/GenBank/DDBJ whole genome shotgun (WGS) entry which is preliminary data.</text>
</comment>
<dbReference type="AlphaFoldDB" id="A0A9N9H6P6"/>
<keyword evidence="3" id="KW-1185">Reference proteome</keyword>
<evidence type="ECO:0000313" key="2">
    <source>
        <dbReference type="EMBL" id="CAG8652789.1"/>
    </source>
</evidence>
<keyword evidence="1" id="KW-0472">Membrane</keyword>
<keyword evidence="1" id="KW-0812">Transmembrane</keyword>
<organism evidence="2 3">
    <name type="scientific">Paraglomus occultum</name>
    <dbReference type="NCBI Taxonomy" id="144539"/>
    <lineage>
        <taxon>Eukaryota</taxon>
        <taxon>Fungi</taxon>
        <taxon>Fungi incertae sedis</taxon>
        <taxon>Mucoromycota</taxon>
        <taxon>Glomeromycotina</taxon>
        <taxon>Glomeromycetes</taxon>
        <taxon>Paraglomerales</taxon>
        <taxon>Paraglomeraceae</taxon>
        <taxon>Paraglomus</taxon>
    </lineage>
</organism>
<evidence type="ECO:0000256" key="1">
    <source>
        <dbReference type="SAM" id="Phobius"/>
    </source>
</evidence>